<protein>
    <recommendedName>
        <fullName evidence="3">6-bladed beta-propeller protein</fullName>
    </recommendedName>
</protein>
<dbReference type="PROSITE" id="PS51257">
    <property type="entry name" value="PROKAR_LIPOPROTEIN"/>
    <property type="match status" value="1"/>
</dbReference>
<dbReference type="EMBL" id="FNVR01000002">
    <property type="protein sequence ID" value="SEF55842.1"/>
    <property type="molecule type" value="Genomic_DNA"/>
</dbReference>
<name>A0A1H5SZ13_9BACT</name>
<evidence type="ECO:0000313" key="2">
    <source>
        <dbReference type="Proteomes" id="UP000236736"/>
    </source>
</evidence>
<organism evidence="1 2">
    <name type="scientific">Algoriphagus boritolerans DSM 17298 = JCM 18970</name>
    <dbReference type="NCBI Taxonomy" id="1120964"/>
    <lineage>
        <taxon>Bacteria</taxon>
        <taxon>Pseudomonadati</taxon>
        <taxon>Bacteroidota</taxon>
        <taxon>Cytophagia</taxon>
        <taxon>Cytophagales</taxon>
        <taxon>Cyclobacteriaceae</taxon>
        <taxon>Algoriphagus</taxon>
    </lineage>
</organism>
<dbReference type="Gene3D" id="2.120.10.30">
    <property type="entry name" value="TolB, C-terminal domain"/>
    <property type="match status" value="1"/>
</dbReference>
<evidence type="ECO:0000313" key="1">
    <source>
        <dbReference type="EMBL" id="SEF55842.1"/>
    </source>
</evidence>
<dbReference type="Pfam" id="PF17170">
    <property type="entry name" value="DUF5128"/>
    <property type="match status" value="1"/>
</dbReference>
<dbReference type="RefSeq" id="WP_103923320.1">
    <property type="nucleotide sequence ID" value="NZ_FNVR01000002.1"/>
</dbReference>
<gene>
    <name evidence="1" type="ORF">SAMN03080598_00599</name>
</gene>
<dbReference type="InterPro" id="IPR011042">
    <property type="entry name" value="6-blade_b-propeller_TolB-like"/>
</dbReference>
<dbReference type="AlphaFoldDB" id="A0A1H5SZ13"/>
<proteinExistence type="predicted"/>
<dbReference type="SUPFAM" id="SSF63825">
    <property type="entry name" value="YWTD domain"/>
    <property type="match status" value="1"/>
</dbReference>
<dbReference type="Proteomes" id="UP000236736">
    <property type="component" value="Unassembled WGS sequence"/>
</dbReference>
<keyword evidence="2" id="KW-1185">Reference proteome</keyword>
<accession>A0A1H5SZ13</accession>
<dbReference type="OrthoDB" id="819631at2"/>
<reference evidence="2" key="1">
    <citation type="submission" date="2016-10" db="EMBL/GenBank/DDBJ databases">
        <authorList>
            <person name="Varghese N."/>
            <person name="Submissions S."/>
        </authorList>
    </citation>
    <scope>NUCLEOTIDE SEQUENCE [LARGE SCALE GENOMIC DNA]</scope>
    <source>
        <strain evidence="2">DSM 17298</strain>
    </source>
</reference>
<evidence type="ECO:0008006" key="3">
    <source>
        <dbReference type="Google" id="ProtNLM"/>
    </source>
</evidence>
<sequence>MSRLIYLFIILSFFSCDKNEDELSTFTPEVLHVPLGSEKLKVSTIFESVEYLRLRGNGTLYPSRVDQLEFIDDEIFIMDKSMGAIFKFSSDGNLLGFLSKSGEGPEEYQYLHRFIVDQKNQRIELYDKVGQKIITYDRDLNFIESFRIGLFFENFVKINNRKYLIYTAQDNVLNSENLTDNLLIWNNGQIEFSAILRRGTDSKSQTRGISFLDSNKEILFIQSYNDTIYKYSVEDNLLTNKILVQFQFPLTKQLMSVDEIHEYSSESSFSTAIDNLLISEDVISFNYVHFENNKMLSMCYYFFPELNKYISSKSLYNDFDNFNLFKHSNLKGSIFFNVIDPDYLSLIDIENTSVNFKNAIDLNLPFEDQMILLLLKMKDPSQIEFD</sequence>
<dbReference type="STRING" id="1120964.GCA_001313265_01159"/>